<name>A0A6A6EWQ8_9PEZI</name>
<reference evidence="1" key="1">
    <citation type="journal article" date="2020" name="Stud. Mycol.">
        <title>101 Dothideomycetes genomes: a test case for predicting lifestyles and emergence of pathogens.</title>
        <authorList>
            <person name="Haridas S."/>
            <person name="Albert R."/>
            <person name="Binder M."/>
            <person name="Bloem J."/>
            <person name="Labutti K."/>
            <person name="Salamov A."/>
            <person name="Andreopoulos B."/>
            <person name="Baker S."/>
            <person name="Barry K."/>
            <person name="Bills G."/>
            <person name="Bluhm B."/>
            <person name="Cannon C."/>
            <person name="Castanera R."/>
            <person name="Culley D."/>
            <person name="Daum C."/>
            <person name="Ezra D."/>
            <person name="Gonzalez J."/>
            <person name="Henrissat B."/>
            <person name="Kuo A."/>
            <person name="Liang C."/>
            <person name="Lipzen A."/>
            <person name="Lutzoni F."/>
            <person name="Magnuson J."/>
            <person name="Mondo S."/>
            <person name="Nolan M."/>
            <person name="Ohm R."/>
            <person name="Pangilinan J."/>
            <person name="Park H.-J."/>
            <person name="Ramirez L."/>
            <person name="Alfaro M."/>
            <person name="Sun H."/>
            <person name="Tritt A."/>
            <person name="Yoshinaga Y."/>
            <person name="Zwiers L.-H."/>
            <person name="Turgeon B."/>
            <person name="Goodwin S."/>
            <person name="Spatafora J."/>
            <person name="Crous P."/>
            <person name="Grigoriev I."/>
        </authorList>
    </citation>
    <scope>NUCLEOTIDE SEQUENCE</scope>
    <source>
        <strain evidence="1">SCOH1-5</strain>
    </source>
</reference>
<gene>
    <name evidence="1" type="ORF">CERZMDRAFT_91933</name>
</gene>
<organism evidence="1 2">
    <name type="scientific">Cercospora zeae-maydis SCOH1-5</name>
    <dbReference type="NCBI Taxonomy" id="717836"/>
    <lineage>
        <taxon>Eukaryota</taxon>
        <taxon>Fungi</taxon>
        <taxon>Dikarya</taxon>
        <taxon>Ascomycota</taxon>
        <taxon>Pezizomycotina</taxon>
        <taxon>Dothideomycetes</taxon>
        <taxon>Dothideomycetidae</taxon>
        <taxon>Mycosphaerellales</taxon>
        <taxon>Mycosphaerellaceae</taxon>
        <taxon>Cercospora</taxon>
    </lineage>
</organism>
<protein>
    <submittedName>
        <fullName evidence="1">Uncharacterized protein</fullName>
    </submittedName>
</protein>
<evidence type="ECO:0000313" key="1">
    <source>
        <dbReference type="EMBL" id="KAF2206688.1"/>
    </source>
</evidence>
<dbReference type="EMBL" id="ML992714">
    <property type="protein sequence ID" value="KAF2206688.1"/>
    <property type="molecule type" value="Genomic_DNA"/>
</dbReference>
<accession>A0A6A6EWQ8</accession>
<keyword evidence="2" id="KW-1185">Reference proteome</keyword>
<evidence type="ECO:0000313" key="2">
    <source>
        <dbReference type="Proteomes" id="UP000799539"/>
    </source>
</evidence>
<sequence length="223" mass="24772">MFSREDFLPAAEYNNIPTFEEQVHQISAHDLHTIGGLFVRHGVHDYLCAALLHRHIKMGDGEVIVHDGDEDDDISSARHSCTLDMSRLAPHSLFLHSSHGFRPFEFAIDRDYPELPTQFLHELQALLEARQLERVVCMAPLPVISQAEHIILETQLANEGGSRSQEQALTVINGGQRSTAVITNWAFDRGASGAITVREVKACVKNSFGVHEVTDSQIDIGAQ</sequence>
<dbReference type="AlphaFoldDB" id="A0A6A6EWQ8"/>
<proteinExistence type="predicted"/>
<dbReference type="Proteomes" id="UP000799539">
    <property type="component" value="Unassembled WGS sequence"/>
</dbReference>
<dbReference type="OrthoDB" id="3816339at2759"/>